<dbReference type="AlphaFoldDB" id="A0A8S1A6U0"/>
<name>A0A8S1A6U0_ARCPL</name>
<dbReference type="Proteomes" id="UP000494256">
    <property type="component" value="Unassembled WGS sequence"/>
</dbReference>
<proteinExistence type="predicted"/>
<evidence type="ECO:0000313" key="1">
    <source>
        <dbReference type="EMBL" id="CAB3242059.1"/>
    </source>
</evidence>
<evidence type="ECO:0000313" key="2">
    <source>
        <dbReference type="Proteomes" id="UP000494256"/>
    </source>
</evidence>
<gene>
    <name evidence="1" type="ORF">APLA_LOCUS9762</name>
</gene>
<reference evidence="1 2" key="1">
    <citation type="submission" date="2020-04" db="EMBL/GenBank/DDBJ databases">
        <authorList>
            <person name="Wallbank WR R."/>
            <person name="Pardo Diaz C."/>
            <person name="Kozak K."/>
            <person name="Martin S."/>
            <person name="Jiggins C."/>
            <person name="Moest M."/>
            <person name="Warren A I."/>
            <person name="Byers J.R.P. K."/>
            <person name="Montejo-Kovacevich G."/>
            <person name="Yen C E."/>
        </authorList>
    </citation>
    <scope>NUCLEOTIDE SEQUENCE [LARGE SCALE GENOMIC DNA]</scope>
</reference>
<dbReference type="EMBL" id="CADEBD010000312">
    <property type="protein sequence ID" value="CAB3242059.1"/>
    <property type="molecule type" value="Genomic_DNA"/>
</dbReference>
<comment type="caution">
    <text evidence="1">The sequence shown here is derived from an EMBL/GenBank/DDBJ whole genome shotgun (WGS) entry which is preliminary data.</text>
</comment>
<organism evidence="1 2">
    <name type="scientific">Arctia plantaginis</name>
    <name type="common">Wood tiger moth</name>
    <name type="synonym">Phalaena plantaginis</name>
    <dbReference type="NCBI Taxonomy" id="874455"/>
    <lineage>
        <taxon>Eukaryota</taxon>
        <taxon>Metazoa</taxon>
        <taxon>Ecdysozoa</taxon>
        <taxon>Arthropoda</taxon>
        <taxon>Hexapoda</taxon>
        <taxon>Insecta</taxon>
        <taxon>Pterygota</taxon>
        <taxon>Neoptera</taxon>
        <taxon>Endopterygota</taxon>
        <taxon>Lepidoptera</taxon>
        <taxon>Glossata</taxon>
        <taxon>Ditrysia</taxon>
        <taxon>Noctuoidea</taxon>
        <taxon>Erebidae</taxon>
        <taxon>Arctiinae</taxon>
        <taxon>Arctia</taxon>
    </lineage>
</organism>
<accession>A0A8S1A6U0</accession>
<protein>
    <submittedName>
        <fullName evidence="1">Uncharacterized protein</fullName>
    </submittedName>
</protein>
<dbReference type="OrthoDB" id="3308at2759"/>
<sequence length="166" mass="18322">MTEVLNPYFMQSLAEDMGNQKHSVLIDNSSDVSVSKHWELLYGTIVQKKQTIVSAFLRISLVETADAKNLASVLVNSLKDLNIPIANMVGIGTDTVLVGVNNGIVELLKRSHGLIKMAEAQKRLPISKMIMFNVEETLKVNKNNAIADVAKEFGFSNDFIDGMLQE</sequence>